<dbReference type="OrthoDB" id="5786205at2759"/>
<reference evidence="2" key="1">
    <citation type="journal article" date="2020" name="Ecol. Evol.">
        <title>Genome structure and content of the rice root-knot nematode (Meloidogyne graminicola).</title>
        <authorList>
            <person name="Phan N.T."/>
            <person name="Danchin E.G.J."/>
            <person name="Klopp C."/>
            <person name="Perfus-Barbeoch L."/>
            <person name="Kozlowski D.K."/>
            <person name="Koutsovoulos G.D."/>
            <person name="Lopez-Roques C."/>
            <person name="Bouchez O."/>
            <person name="Zahm M."/>
            <person name="Besnard G."/>
            <person name="Bellafiore S."/>
        </authorList>
    </citation>
    <scope>NUCLEOTIDE SEQUENCE</scope>
    <source>
        <strain evidence="2">VN-18</strain>
    </source>
</reference>
<keyword evidence="1" id="KW-0472">Membrane</keyword>
<comment type="caution">
    <text evidence="2">The sequence shown here is derived from an EMBL/GenBank/DDBJ whole genome shotgun (WGS) entry which is preliminary data.</text>
</comment>
<keyword evidence="3" id="KW-1185">Reference proteome</keyword>
<proteinExistence type="predicted"/>
<dbReference type="Proteomes" id="UP000605970">
    <property type="component" value="Unassembled WGS sequence"/>
</dbReference>
<organism evidence="2 3">
    <name type="scientific">Meloidogyne graminicola</name>
    <dbReference type="NCBI Taxonomy" id="189291"/>
    <lineage>
        <taxon>Eukaryota</taxon>
        <taxon>Metazoa</taxon>
        <taxon>Ecdysozoa</taxon>
        <taxon>Nematoda</taxon>
        <taxon>Chromadorea</taxon>
        <taxon>Rhabditida</taxon>
        <taxon>Tylenchina</taxon>
        <taxon>Tylenchomorpha</taxon>
        <taxon>Tylenchoidea</taxon>
        <taxon>Meloidogynidae</taxon>
        <taxon>Meloidogyninae</taxon>
        <taxon>Meloidogyne</taxon>
    </lineage>
</organism>
<feature type="transmembrane region" description="Helical" evidence="1">
    <location>
        <begin position="24"/>
        <end position="47"/>
    </location>
</feature>
<keyword evidence="1" id="KW-1133">Transmembrane helix</keyword>
<keyword evidence="1" id="KW-0812">Transmembrane</keyword>
<dbReference type="EMBL" id="JABEBT010000012">
    <property type="protein sequence ID" value="KAF7638368.1"/>
    <property type="molecule type" value="Genomic_DNA"/>
</dbReference>
<protein>
    <submittedName>
        <fullName evidence="2">RING-type domain-containing protein</fullName>
    </submittedName>
</protein>
<sequence>MTSWHGQPANSPAFNLYSITSRSLILKFGILSIFYIFFIFILFLSYIRENKLKGMKKIILFNNNEHSCLFSQPLSYSSFPPSTLTTTTNTNINIFFSQSPIQSPPPEIMSSSNISSPTAFYFPNSASIIKQINNNDLANNESEFPFLESKPSLLNQRLLKGGGKPLKGRRNAAETLWRRRLANQAFLVRSSSGGCGNGNKSNLGSGWYRRKGFGNELRADYCAPYVFYSIKQKSRWLRDGIDWLYELSEGYNGKDLCFSLAETNYSLNGNQYVQAFHSFDIENNYLQTKISKSKKGAILADLQKSLNEENNENEIPKKQLNFHIIKPNILPKEFCGKTFTRKKIYSNYCTKSSITKINSNNNLIKQKRHLNLIESEPEEENEFLAQYRPKRETYSLADFIKKNNNLSSTSIINRRKRCCSSLINLNSNFENSEDGQYTIVPQMEFIELPDENDNNILINNKQNKIIQSSLLINNNNKKQQQQQLLLLSNNQLIINSLHQQINNKLNNNNLLNIICINYLTNISKYSFKWKTQLLGDNLFLIDLSSEIKITNELLFVLIISKSQIFINSLINLDEQKIKNIFLNKTTNDNIEEKILILLKIVKAEFIEWEINQKQKEISSFSSFEYLRNIYNTPKLALPSKSISINSILNIQREELNNDESLFVWTENLNNNNNNKKKII</sequence>
<evidence type="ECO:0000256" key="1">
    <source>
        <dbReference type="SAM" id="Phobius"/>
    </source>
</evidence>
<evidence type="ECO:0000313" key="2">
    <source>
        <dbReference type="EMBL" id="KAF7638368.1"/>
    </source>
</evidence>
<accession>A0A8S9ZYM9</accession>
<gene>
    <name evidence="2" type="ORF">Mgra_00002050</name>
</gene>
<evidence type="ECO:0000313" key="3">
    <source>
        <dbReference type="Proteomes" id="UP000605970"/>
    </source>
</evidence>
<name>A0A8S9ZYM9_9BILA</name>
<dbReference type="AlphaFoldDB" id="A0A8S9ZYM9"/>